<organism evidence="6 7">
    <name type="scientific">Candidatus Daviesbacteria bacterium GW2011_GWA2_38_24</name>
    <dbReference type="NCBI Taxonomy" id="1618422"/>
    <lineage>
        <taxon>Bacteria</taxon>
        <taxon>Candidatus Daviesiibacteriota</taxon>
    </lineage>
</organism>
<evidence type="ECO:0000256" key="2">
    <source>
        <dbReference type="ARBA" id="ARBA00022448"/>
    </source>
</evidence>
<dbReference type="PANTHER" id="PTHR46743:SF2">
    <property type="entry name" value="TEICHOIC ACIDS EXPORT ATP-BINDING PROTEIN TAGH"/>
    <property type="match status" value="1"/>
</dbReference>
<sequence length="250" mass="27716">MDDCAINFNNVTKQFNLQGEKTFKELLPSLIMGNSWSKKLTVFSNISFQIKVGETVGIVGKNGSGKSTMLKLVAGVTSPTKGHVEVHGKVAPLIEIGAGFHHELTGLENIYLNAAILGMHKKEIEQKVQSIIDFSELKDFIHVPVKRYSTGMYMRLGFAIAVHANSTILLIDEVLAVGDAAFRQKCLNYLQEIKKANDKTIVFVSHDEKAVRNFCNRVILLDHGSIVMDGEPDKVFDSYHKITNLARKNG</sequence>
<dbReference type="GO" id="GO:0016887">
    <property type="term" value="F:ATP hydrolysis activity"/>
    <property type="evidence" value="ECO:0007669"/>
    <property type="project" value="InterPro"/>
</dbReference>
<comment type="caution">
    <text evidence="6">The sequence shown here is derived from an EMBL/GenBank/DDBJ whole genome shotgun (WGS) entry which is preliminary data.</text>
</comment>
<dbReference type="EMBL" id="LBUP01000001">
    <property type="protein sequence ID" value="KKQ67210.1"/>
    <property type="molecule type" value="Genomic_DNA"/>
</dbReference>
<dbReference type="GO" id="GO:0016020">
    <property type="term" value="C:membrane"/>
    <property type="evidence" value="ECO:0007669"/>
    <property type="project" value="InterPro"/>
</dbReference>
<dbReference type="InterPro" id="IPR003593">
    <property type="entry name" value="AAA+_ATPase"/>
</dbReference>
<evidence type="ECO:0000256" key="3">
    <source>
        <dbReference type="ARBA" id="ARBA00022741"/>
    </source>
</evidence>
<dbReference type="GO" id="GO:0005524">
    <property type="term" value="F:ATP binding"/>
    <property type="evidence" value="ECO:0007669"/>
    <property type="project" value="UniProtKB-KW"/>
</dbReference>
<dbReference type="AlphaFoldDB" id="A0A0G0JVT3"/>
<dbReference type="InterPro" id="IPR027417">
    <property type="entry name" value="P-loop_NTPase"/>
</dbReference>
<feature type="domain" description="ABC transporter" evidence="5">
    <location>
        <begin position="6"/>
        <end position="248"/>
    </location>
</feature>
<dbReference type="PATRIC" id="fig|1618422.5.peg.140"/>
<comment type="similarity">
    <text evidence="1">Belongs to the ABC transporter superfamily.</text>
</comment>
<keyword evidence="2" id="KW-0813">Transport</keyword>
<dbReference type="InterPro" id="IPR003439">
    <property type="entry name" value="ABC_transporter-like_ATP-bd"/>
</dbReference>
<dbReference type="Proteomes" id="UP000034235">
    <property type="component" value="Unassembled WGS sequence"/>
</dbReference>
<name>A0A0G0JVT3_9BACT</name>
<gene>
    <name evidence="6" type="ORF">US86_C0001G0137</name>
</gene>
<proteinExistence type="inferred from homology"/>
<reference evidence="6 7" key="1">
    <citation type="journal article" date="2015" name="Nature">
        <title>rRNA introns, odd ribosomes, and small enigmatic genomes across a large radiation of phyla.</title>
        <authorList>
            <person name="Brown C.T."/>
            <person name="Hug L.A."/>
            <person name="Thomas B.C."/>
            <person name="Sharon I."/>
            <person name="Castelle C.J."/>
            <person name="Singh A."/>
            <person name="Wilkins M.J."/>
            <person name="Williams K.H."/>
            <person name="Banfield J.F."/>
        </authorList>
    </citation>
    <scope>NUCLEOTIDE SEQUENCE [LARGE SCALE GENOMIC DNA]</scope>
</reference>
<dbReference type="SMART" id="SM00382">
    <property type="entry name" value="AAA"/>
    <property type="match status" value="1"/>
</dbReference>
<dbReference type="PANTHER" id="PTHR46743">
    <property type="entry name" value="TEICHOIC ACIDS EXPORT ATP-BINDING PROTEIN TAGH"/>
    <property type="match status" value="1"/>
</dbReference>
<dbReference type="Gene3D" id="3.40.50.300">
    <property type="entry name" value="P-loop containing nucleotide triphosphate hydrolases"/>
    <property type="match status" value="1"/>
</dbReference>
<evidence type="ECO:0000259" key="5">
    <source>
        <dbReference type="PROSITE" id="PS50893"/>
    </source>
</evidence>
<dbReference type="Pfam" id="PF00005">
    <property type="entry name" value="ABC_tran"/>
    <property type="match status" value="1"/>
</dbReference>
<evidence type="ECO:0000313" key="6">
    <source>
        <dbReference type="EMBL" id="KKQ67210.1"/>
    </source>
</evidence>
<evidence type="ECO:0000313" key="7">
    <source>
        <dbReference type="Proteomes" id="UP000034235"/>
    </source>
</evidence>
<keyword evidence="4" id="KW-0067">ATP-binding</keyword>
<evidence type="ECO:0000256" key="1">
    <source>
        <dbReference type="ARBA" id="ARBA00005417"/>
    </source>
</evidence>
<dbReference type="PROSITE" id="PS50893">
    <property type="entry name" value="ABC_TRANSPORTER_2"/>
    <property type="match status" value="1"/>
</dbReference>
<evidence type="ECO:0000256" key="4">
    <source>
        <dbReference type="ARBA" id="ARBA00022840"/>
    </source>
</evidence>
<keyword evidence="3" id="KW-0547">Nucleotide-binding</keyword>
<dbReference type="SUPFAM" id="SSF52540">
    <property type="entry name" value="P-loop containing nucleoside triphosphate hydrolases"/>
    <property type="match status" value="1"/>
</dbReference>
<dbReference type="InterPro" id="IPR050683">
    <property type="entry name" value="Bact_Polysacc_Export_ATP-bd"/>
</dbReference>
<accession>A0A0G0JVT3</accession>
<dbReference type="InterPro" id="IPR015860">
    <property type="entry name" value="ABC_transpr_TagH-like"/>
</dbReference>
<dbReference type="CDD" id="cd03220">
    <property type="entry name" value="ABC_KpsT_Wzt"/>
    <property type="match status" value="1"/>
</dbReference>
<dbReference type="GO" id="GO:0140359">
    <property type="term" value="F:ABC-type transporter activity"/>
    <property type="evidence" value="ECO:0007669"/>
    <property type="project" value="InterPro"/>
</dbReference>
<protein>
    <submittedName>
        <fullName evidence="6">ABC-type polysaccharide/polyol phosphate transport system, ATPase component</fullName>
    </submittedName>
</protein>